<name>A0A2H1J736_BRELN</name>
<dbReference type="EMBL" id="FXZA01000010">
    <property type="protein sequence ID" value="SMX83286.1"/>
    <property type="molecule type" value="Genomic_DNA"/>
</dbReference>
<dbReference type="GeneID" id="303221887"/>
<dbReference type="OrthoDB" id="5772641at2"/>
<dbReference type="Proteomes" id="UP000234498">
    <property type="component" value="Unassembled WGS sequence"/>
</dbReference>
<reference evidence="1 2" key="1">
    <citation type="submission" date="2017-03" db="EMBL/GenBank/DDBJ databases">
        <authorList>
            <person name="Afonso C.L."/>
            <person name="Miller P.J."/>
            <person name="Scott M.A."/>
            <person name="Spackman E."/>
            <person name="Goraichik I."/>
            <person name="Dimitrov K.M."/>
            <person name="Suarez D.L."/>
            <person name="Swayne D.E."/>
        </authorList>
    </citation>
    <scope>NUCLEOTIDE SEQUENCE [LARGE SCALE GENOMIC DNA]</scope>
    <source>
        <strain evidence="1 2">Mu101</strain>
    </source>
</reference>
<evidence type="ECO:0000313" key="1">
    <source>
        <dbReference type="EMBL" id="SMX83286.1"/>
    </source>
</evidence>
<sequence>MPEAIAFVADVPEPEVEVTVVPIVPSAAQEHLQEAARLREIVATANSQAASESRQAAEELRKLGMTVRDIGETLGVSYQRASQLLASAS</sequence>
<evidence type="ECO:0000313" key="2">
    <source>
        <dbReference type="Proteomes" id="UP000234498"/>
    </source>
</evidence>
<dbReference type="InterPro" id="IPR013324">
    <property type="entry name" value="RNA_pol_sigma_r3/r4-like"/>
</dbReference>
<gene>
    <name evidence="1" type="ORF">BLIN101_02002</name>
</gene>
<proteinExistence type="predicted"/>
<organism evidence="1 2">
    <name type="scientific">Brevibacterium linens</name>
    <dbReference type="NCBI Taxonomy" id="1703"/>
    <lineage>
        <taxon>Bacteria</taxon>
        <taxon>Bacillati</taxon>
        <taxon>Actinomycetota</taxon>
        <taxon>Actinomycetes</taxon>
        <taxon>Micrococcales</taxon>
        <taxon>Brevibacteriaceae</taxon>
        <taxon>Brevibacterium</taxon>
    </lineage>
</organism>
<dbReference type="SUPFAM" id="SSF88659">
    <property type="entry name" value="Sigma3 and sigma4 domains of RNA polymerase sigma factors"/>
    <property type="match status" value="1"/>
</dbReference>
<accession>A0A2H1J736</accession>
<dbReference type="RefSeq" id="WP_101595260.1">
    <property type="nucleotide sequence ID" value="NZ_CP026734.1"/>
</dbReference>
<protein>
    <submittedName>
        <fullName evidence="1">Uncharacterized protein</fullName>
    </submittedName>
</protein>
<dbReference type="AlphaFoldDB" id="A0A2H1J736"/>